<proteinExistence type="predicted"/>
<dbReference type="Proteomes" id="UP000035762">
    <property type="component" value="Unassembled WGS sequence"/>
</dbReference>
<dbReference type="Proteomes" id="UP000254343">
    <property type="component" value="Unassembled WGS sequence"/>
</dbReference>
<dbReference type="EMBL" id="CCAZ020000002">
    <property type="protein sequence ID" value="CEG09240.1"/>
    <property type="molecule type" value="Genomic_DNA"/>
</dbReference>
<evidence type="ECO:0000313" key="1">
    <source>
        <dbReference type="EMBL" id="CEG09240.1"/>
    </source>
</evidence>
<organism evidence="1 3">
    <name type="scientific">Afipia felis</name>
    <name type="common">Cat scratch disease bacillus</name>
    <dbReference type="NCBI Taxonomy" id="1035"/>
    <lineage>
        <taxon>Bacteria</taxon>
        <taxon>Pseudomonadati</taxon>
        <taxon>Pseudomonadota</taxon>
        <taxon>Alphaproteobacteria</taxon>
        <taxon>Hyphomicrobiales</taxon>
        <taxon>Nitrobacteraceae</taxon>
        <taxon>Afipia</taxon>
    </lineage>
</organism>
<dbReference type="STRING" id="1035.BN961_02663"/>
<keyword evidence="3" id="KW-1185">Reference proteome</keyword>
<reference evidence="2 4" key="3">
    <citation type="submission" date="2018-06" db="EMBL/GenBank/DDBJ databases">
        <authorList>
            <consortium name="Pathogen Informatics"/>
            <person name="Doyle S."/>
        </authorList>
    </citation>
    <scope>NUCLEOTIDE SEQUENCE [LARGE SCALE GENOMIC DNA]</scope>
    <source>
        <strain evidence="2 4">NCTC12722</strain>
    </source>
</reference>
<sequence length="400" mass="44504">MNNFPTIRPVTLQAAIRELNFHPRPFVVVNTGCHTTEHIEFPSEIFEKLPDGFTGDLFVAPTTLAELNGAGLALGRRREQFLAGEFVLIFVDLLHGILERAHGGQTAGDLEERARDGLRVTMTLATERIRACVDLREHRKLSTETRRSEIFTCFEPHLAGFRAINTFREGQELIKKWYPGKTSHRTMKSAYTSVATLPGARLGKVDLVAIENEQMDLVRTAGSVYSKTLAFLAAQHEMSDMLRELKESAEFTNATDEEQHAMMAGLLREKGPAQHQTLAHDEQHSPSLVQLMRAANGMNFNPAWVFLNVRAYTTELDCAMLLGRAERGIGAMFKPEQIARLKRFMALGEIAGDGASANEELQAAKTLREHALRVRSQAGWDEFFAIASADGGSLWVTKAL</sequence>
<evidence type="ECO:0000313" key="2">
    <source>
        <dbReference type="EMBL" id="SUU85181.1"/>
    </source>
</evidence>
<protein>
    <submittedName>
        <fullName evidence="1">Uncharacterized protein</fullName>
    </submittedName>
</protein>
<accession>A0A090MPD3</accession>
<reference evidence="1" key="2">
    <citation type="submission" date="2014-03" db="EMBL/GenBank/DDBJ databases">
        <authorList>
            <person name="Saikia M."/>
            <person name="Chaudhari Y."/>
            <person name="Khan M."/>
            <person name="Devi D."/>
        </authorList>
    </citation>
    <scope>NUCLEOTIDE SEQUENCE</scope>
    <source>
        <strain evidence="1">76713</strain>
    </source>
</reference>
<evidence type="ECO:0000313" key="4">
    <source>
        <dbReference type="Proteomes" id="UP000254343"/>
    </source>
</evidence>
<dbReference type="AlphaFoldDB" id="A0A090MPD3"/>
<dbReference type="OrthoDB" id="8127679at2"/>
<gene>
    <name evidence="1" type="ORF">BN961_02663</name>
    <name evidence="2" type="ORF">NCTC12722_02390</name>
</gene>
<evidence type="ECO:0000313" key="3">
    <source>
        <dbReference type="Proteomes" id="UP000035762"/>
    </source>
</evidence>
<name>A0A090MPD3_AFIFE</name>
<dbReference type="EMBL" id="UIGB01000001">
    <property type="protein sequence ID" value="SUU85181.1"/>
    <property type="molecule type" value="Genomic_DNA"/>
</dbReference>
<dbReference type="RefSeq" id="WP_002716006.1">
    <property type="nucleotide sequence ID" value="NZ_CCAZ020000002.1"/>
</dbReference>
<reference evidence="1 3" key="1">
    <citation type="journal article" date="2014" name="Genome Announc.">
        <title>Genome Sequence of Afipia felis Strain 76713, Isolated in Hospital Water Using an Amoeba Co-Culture Procedure.</title>
        <authorList>
            <person name="Benamar S."/>
            <person name="La Scola B."/>
            <person name="Croce O."/>
        </authorList>
    </citation>
    <scope>NUCLEOTIDE SEQUENCE [LARGE SCALE GENOMIC DNA]</scope>
    <source>
        <strain evidence="1 3">76713</strain>
    </source>
</reference>